<evidence type="ECO:0000313" key="1">
    <source>
        <dbReference type="EMBL" id="KAJ3569867.1"/>
    </source>
</evidence>
<dbReference type="AlphaFoldDB" id="A0A9W8NCT6"/>
<protein>
    <submittedName>
        <fullName evidence="1">Uncharacterized protein</fullName>
    </submittedName>
</protein>
<organism evidence="1 2">
    <name type="scientific">Xylaria arbuscula</name>
    <dbReference type="NCBI Taxonomy" id="114810"/>
    <lineage>
        <taxon>Eukaryota</taxon>
        <taxon>Fungi</taxon>
        <taxon>Dikarya</taxon>
        <taxon>Ascomycota</taxon>
        <taxon>Pezizomycotina</taxon>
        <taxon>Sordariomycetes</taxon>
        <taxon>Xylariomycetidae</taxon>
        <taxon>Xylariales</taxon>
        <taxon>Xylariaceae</taxon>
        <taxon>Xylaria</taxon>
    </lineage>
</organism>
<reference evidence="1" key="1">
    <citation type="submission" date="2022-07" db="EMBL/GenBank/DDBJ databases">
        <title>Genome Sequence of Xylaria arbuscula.</title>
        <authorList>
            <person name="Buettner E."/>
        </authorList>
    </citation>
    <scope>NUCLEOTIDE SEQUENCE</scope>
    <source>
        <strain evidence="1">VT107</strain>
    </source>
</reference>
<dbReference type="Proteomes" id="UP001148614">
    <property type="component" value="Unassembled WGS sequence"/>
</dbReference>
<accession>A0A9W8NCT6</accession>
<dbReference type="EMBL" id="JANPWZ010000989">
    <property type="protein sequence ID" value="KAJ3569867.1"/>
    <property type="molecule type" value="Genomic_DNA"/>
</dbReference>
<proteinExistence type="predicted"/>
<keyword evidence="2" id="KW-1185">Reference proteome</keyword>
<evidence type="ECO:0000313" key="2">
    <source>
        <dbReference type="Proteomes" id="UP001148614"/>
    </source>
</evidence>
<comment type="caution">
    <text evidence="1">The sequence shown here is derived from an EMBL/GenBank/DDBJ whole genome shotgun (WGS) entry which is preliminary data.</text>
</comment>
<sequence length="128" mass="13972">MSASPSEALDVPAGRAVVAGRRESNVLALLHGRKMVLVGATIEGRRCGSEENVLLQIEAKNVSGRLLCWHERNELSEVLHGKPYRFVASVCVAVQARERAALAADNERPQDDIVALVILLTLTRHRTP</sequence>
<name>A0A9W8NCT6_9PEZI</name>
<gene>
    <name evidence="1" type="ORF">NPX13_g5929</name>
</gene>